<dbReference type="EMBL" id="BTSX01000005">
    <property type="protein sequence ID" value="GMT01201.1"/>
    <property type="molecule type" value="Genomic_DNA"/>
</dbReference>
<organism evidence="4 5">
    <name type="scientific">Pristionchus entomophagus</name>
    <dbReference type="NCBI Taxonomy" id="358040"/>
    <lineage>
        <taxon>Eukaryota</taxon>
        <taxon>Metazoa</taxon>
        <taxon>Ecdysozoa</taxon>
        <taxon>Nematoda</taxon>
        <taxon>Chromadorea</taxon>
        <taxon>Rhabditida</taxon>
        <taxon>Rhabditina</taxon>
        <taxon>Diplogasteromorpha</taxon>
        <taxon>Diplogasteroidea</taxon>
        <taxon>Neodiplogasteridae</taxon>
        <taxon>Pristionchus</taxon>
    </lineage>
</organism>
<dbReference type="Pfam" id="PF22597">
    <property type="entry name" value="DYN_lid"/>
    <property type="match status" value="1"/>
</dbReference>
<feature type="domain" description="Dynein heavy chain AAA module D4" evidence="2">
    <location>
        <begin position="148"/>
        <end position="324"/>
    </location>
</feature>
<dbReference type="InterPro" id="IPR026983">
    <property type="entry name" value="DHC"/>
</dbReference>
<evidence type="ECO:0000256" key="1">
    <source>
        <dbReference type="ARBA" id="ARBA00008887"/>
    </source>
</evidence>
<reference evidence="4" key="1">
    <citation type="submission" date="2023-10" db="EMBL/GenBank/DDBJ databases">
        <title>Genome assembly of Pristionchus species.</title>
        <authorList>
            <person name="Yoshida K."/>
            <person name="Sommer R.J."/>
        </authorList>
    </citation>
    <scope>NUCLEOTIDE SEQUENCE</scope>
    <source>
        <strain evidence="4">RS0144</strain>
    </source>
</reference>
<evidence type="ECO:0000313" key="4">
    <source>
        <dbReference type="EMBL" id="GMT01201.1"/>
    </source>
</evidence>
<dbReference type="Pfam" id="PF12780">
    <property type="entry name" value="AAA_8"/>
    <property type="match status" value="1"/>
</dbReference>
<dbReference type="GO" id="GO:0030286">
    <property type="term" value="C:dynein complex"/>
    <property type="evidence" value="ECO:0007669"/>
    <property type="project" value="InterPro"/>
</dbReference>
<feature type="domain" description="Dynein 2 heavy chain 1 cytoplasmic ATPase lid" evidence="3">
    <location>
        <begin position="7"/>
        <end position="79"/>
    </location>
</feature>
<comment type="similarity">
    <text evidence="1">Belongs to the dynein heavy chain family.</text>
</comment>
<feature type="non-terminal residue" evidence="4">
    <location>
        <position position="324"/>
    </location>
</feature>
<proteinExistence type="inferred from homology"/>
<evidence type="ECO:0000259" key="3">
    <source>
        <dbReference type="Pfam" id="PF22597"/>
    </source>
</evidence>
<comment type="caution">
    <text evidence="4">The sequence shown here is derived from an EMBL/GenBank/DDBJ whole genome shotgun (WGS) entry which is preliminary data.</text>
</comment>
<dbReference type="GO" id="GO:0051959">
    <property type="term" value="F:dynein light intermediate chain binding"/>
    <property type="evidence" value="ECO:0007669"/>
    <property type="project" value="InterPro"/>
</dbReference>
<keyword evidence="5" id="KW-1185">Reference proteome</keyword>
<gene>
    <name evidence="4" type="ORF">PENTCL1PPCAC_23375</name>
</gene>
<dbReference type="AlphaFoldDB" id="A0AAV5U2W6"/>
<sequence length="324" mass="36706">SPQRTTMIGSMMVNIFSQVKTTFKSTEHPHYVFTPKDLTKWIVSLMRYELTSDPEVVQKALLYESQRIFGDRLVSTDDKQRFDNILMEEARAGSKKDDSVFASQSLAVHTKDSIGIPLVNIPSVDYESTLKKTVNRYEFEVANFKLPLLKEIQAFAAKVDRVLTTPGGSLLLAGRSGMGRKDVVQLIANMHAMPIFSPKITPTYQQKQFDNDIKTAIQTAITNSEHVVFIIEEYQLSQSSFLQSINCLLSSGEVPKLFTQQELDGMATQLREQSSEESFDGDLHDYFAYRTRCLLHIVIIMNTDKSDFAFQLLTNPALYKECTV</sequence>
<name>A0AAV5U2W6_9BILA</name>
<evidence type="ECO:0008006" key="6">
    <source>
        <dbReference type="Google" id="ProtNLM"/>
    </source>
</evidence>
<dbReference type="GO" id="GO:0007018">
    <property type="term" value="P:microtubule-based movement"/>
    <property type="evidence" value="ECO:0007669"/>
    <property type="project" value="InterPro"/>
</dbReference>
<dbReference type="InterPro" id="IPR027417">
    <property type="entry name" value="P-loop_NTPase"/>
</dbReference>
<feature type="non-terminal residue" evidence="4">
    <location>
        <position position="1"/>
    </location>
</feature>
<dbReference type="InterPro" id="IPR024317">
    <property type="entry name" value="Dynein_heavy_chain_D4_dom"/>
</dbReference>
<evidence type="ECO:0000259" key="2">
    <source>
        <dbReference type="Pfam" id="PF12780"/>
    </source>
</evidence>
<dbReference type="GO" id="GO:0045505">
    <property type="term" value="F:dynein intermediate chain binding"/>
    <property type="evidence" value="ECO:0007669"/>
    <property type="project" value="InterPro"/>
</dbReference>
<dbReference type="Gene3D" id="1.20.920.30">
    <property type="match status" value="1"/>
</dbReference>
<dbReference type="InterPro" id="IPR054354">
    <property type="entry name" value="DYNC2H1-like_lid"/>
</dbReference>
<dbReference type="PANTHER" id="PTHR45703">
    <property type="entry name" value="DYNEIN HEAVY CHAIN"/>
    <property type="match status" value="1"/>
</dbReference>
<accession>A0AAV5U2W6</accession>
<dbReference type="Gene3D" id="3.40.50.300">
    <property type="entry name" value="P-loop containing nucleotide triphosphate hydrolases"/>
    <property type="match status" value="1"/>
</dbReference>
<dbReference type="PANTHER" id="PTHR45703:SF22">
    <property type="entry name" value="DYNEIN CYTOPLASMIC 2 HEAVY CHAIN 1"/>
    <property type="match status" value="1"/>
</dbReference>
<protein>
    <recommendedName>
        <fullName evidence="6">Dynein heavy chain</fullName>
    </recommendedName>
</protein>
<dbReference type="Proteomes" id="UP001432027">
    <property type="component" value="Unassembled WGS sequence"/>
</dbReference>
<evidence type="ECO:0000313" key="5">
    <source>
        <dbReference type="Proteomes" id="UP001432027"/>
    </source>
</evidence>
<dbReference type="SUPFAM" id="SSF52540">
    <property type="entry name" value="P-loop containing nucleoside triphosphate hydrolases"/>
    <property type="match status" value="1"/>
</dbReference>